<evidence type="ECO:0000256" key="5">
    <source>
        <dbReference type="ARBA" id="ARBA00022989"/>
    </source>
</evidence>
<dbReference type="Gene3D" id="1.10.3720.10">
    <property type="entry name" value="MetI-like"/>
    <property type="match status" value="1"/>
</dbReference>
<keyword evidence="10" id="KW-1185">Reference proteome</keyword>
<dbReference type="InterPro" id="IPR035906">
    <property type="entry name" value="MetI-like_sf"/>
</dbReference>
<dbReference type="RefSeq" id="WP_053476071.1">
    <property type="nucleotide sequence ID" value="NZ_CP041305.1"/>
</dbReference>
<dbReference type="Pfam" id="PF00528">
    <property type="entry name" value="BPD_transp_1"/>
    <property type="match status" value="1"/>
</dbReference>
<dbReference type="CDD" id="cd06261">
    <property type="entry name" value="TM_PBP2"/>
    <property type="match status" value="1"/>
</dbReference>
<evidence type="ECO:0000256" key="7">
    <source>
        <dbReference type="RuleBase" id="RU363032"/>
    </source>
</evidence>
<keyword evidence="6 7" id="KW-0472">Membrane</keyword>
<gene>
    <name evidence="9" type="ORF">AN957_13845</name>
</gene>
<dbReference type="InterPro" id="IPR000515">
    <property type="entry name" value="MetI-like"/>
</dbReference>
<keyword evidence="3" id="KW-1003">Cell membrane</keyword>
<evidence type="ECO:0000313" key="9">
    <source>
        <dbReference type="EMBL" id="KQL21919.1"/>
    </source>
</evidence>
<evidence type="ECO:0000256" key="6">
    <source>
        <dbReference type="ARBA" id="ARBA00023136"/>
    </source>
</evidence>
<evidence type="ECO:0000256" key="2">
    <source>
        <dbReference type="ARBA" id="ARBA00022448"/>
    </source>
</evidence>
<feature type="domain" description="ABC transmembrane type-1" evidence="8">
    <location>
        <begin position="61"/>
        <end position="242"/>
    </location>
</feature>
<reference evidence="9 10" key="1">
    <citation type="submission" date="2015-09" db="EMBL/GenBank/DDBJ databases">
        <title>Genome sequencing project for genomic taxonomy and phylogenomics of Bacillus-like bacteria.</title>
        <authorList>
            <person name="Liu B."/>
            <person name="Wang J."/>
            <person name="Zhu Y."/>
            <person name="Liu G."/>
            <person name="Chen Q."/>
            <person name="Chen Z."/>
            <person name="Lan J."/>
            <person name="Che J."/>
            <person name="Ge C."/>
            <person name="Shi H."/>
            <person name="Pan Z."/>
            <person name="Liu X."/>
        </authorList>
    </citation>
    <scope>NUCLEOTIDE SEQUENCE [LARGE SCALE GENOMIC DNA]</scope>
    <source>
        <strain evidence="9 10">FJAT-18043</strain>
    </source>
</reference>
<keyword evidence="4 7" id="KW-0812">Transmembrane</keyword>
<comment type="subcellular location">
    <subcellularLocation>
        <location evidence="1 7">Cell membrane</location>
        <topology evidence="1 7">Multi-pass membrane protein</topology>
    </subcellularLocation>
</comment>
<dbReference type="PATRIC" id="fig|1637975.4.peg.2630"/>
<dbReference type="PANTHER" id="PTHR30151">
    <property type="entry name" value="ALKANE SULFONATE ABC TRANSPORTER-RELATED, MEMBRANE SUBUNIT"/>
    <property type="match status" value="1"/>
</dbReference>
<feature type="transmembrane region" description="Helical" evidence="7">
    <location>
        <begin position="223"/>
        <end position="244"/>
    </location>
</feature>
<evidence type="ECO:0000256" key="1">
    <source>
        <dbReference type="ARBA" id="ARBA00004651"/>
    </source>
</evidence>
<dbReference type="Proteomes" id="UP000050996">
    <property type="component" value="Unassembled WGS sequence"/>
</dbReference>
<feature type="transmembrane region" description="Helical" evidence="7">
    <location>
        <begin position="180"/>
        <end position="203"/>
    </location>
</feature>
<keyword evidence="5 7" id="KW-1133">Transmembrane helix</keyword>
<dbReference type="GO" id="GO:0005886">
    <property type="term" value="C:plasma membrane"/>
    <property type="evidence" value="ECO:0007669"/>
    <property type="project" value="UniProtKB-SubCell"/>
</dbReference>
<evidence type="ECO:0000256" key="4">
    <source>
        <dbReference type="ARBA" id="ARBA00022692"/>
    </source>
</evidence>
<organism evidence="9 10">
    <name type="scientific">Cytobacillus solani</name>
    <dbReference type="NCBI Taxonomy" id="1637975"/>
    <lineage>
        <taxon>Bacteria</taxon>
        <taxon>Bacillati</taxon>
        <taxon>Bacillota</taxon>
        <taxon>Bacilli</taxon>
        <taxon>Bacillales</taxon>
        <taxon>Bacillaceae</taxon>
        <taxon>Cytobacillus</taxon>
    </lineage>
</organism>
<dbReference type="AlphaFoldDB" id="A0A0Q3VJJ8"/>
<feature type="transmembrane region" description="Helical" evidence="7">
    <location>
        <begin position="95"/>
        <end position="121"/>
    </location>
</feature>
<feature type="transmembrane region" description="Helical" evidence="7">
    <location>
        <begin position="127"/>
        <end position="146"/>
    </location>
</feature>
<dbReference type="EMBL" id="LJIX01000006">
    <property type="protein sequence ID" value="KQL21919.1"/>
    <property type="molecule type" value="Genomic_DNA"/>
</dbReference>
<name>A0A0Q3VJJ8_9BACI</name>
<dbReference type="GO" id="GO:0055085">
    <property type="term" value="P:transmembrane transport"/>
    <property type="evidence" value="ECO:0007669"/>
    <property type="project" value="InterPro"/>
</dbReference>
<evidence type="ECO:0000259" key="8">
    <source>
        <dbReference type="PROSITE" id="PS50928"/>
    </source>
</evidence>
<evidence type="ECO:0000313" key="10">
    <source>
        <dbReference type="Proteomes" id="UP000050996"/>
    </source>
</evidence>
<feature type="transmembrane region" description="Helical" evidence="7">
    <location>
        <begin position="68"/>
        <end position="88"/>
    </location>
</feature>
<proteinExistence type="inferred from homology"/>
<dbReference type="SUPFAM" id="SSF161098">
    <property type="entry name" value="MetI-like"/>
    <property type="match status" value="1"/>
</dbReference>
<comment type="caution">
    <text evidence="9">The sequence shown here is derived from an EMBL/GenBank/DDBJ whole genome shotgun (WGS) entry which is preliminary data.</text>
</comment>
<dbReference type="PROSITE" id="PS50928">
    <property type="entry name" value="ABC_TM1"/>
    <property type="match status" value="1"/>
</dbReference>
<comment type="similarity">
    <text evidence="7">Belongs to the binding-protein-dependent transport system permease family.</text>
</comment>
<accession>A0A0Q3VJJ8</accession>
<dbReference type="STRING" id="1637975.AN957_13845"/>
<dbReference type="PANTHER" id="PTHR30151:SF20">
    <property type="entry name" value="ABC TRANSPORTER PERMEASE PROTEIN HI_0355-RELATED"/>
    <property type="match status" value="1"/>
</dbReference>
<keyword evidence="2 7" id="KW-0813">Transport</keyword>
<evidence type="ECO:0000256" key="3">
    <source>
        <dbReference type="ARBA" id="ARBA00022475"/>
    </source>
</evidence>
<sequence length="255" mass="28665">MKQIKRWIQSYSLFIVFASLLLIVFEWLVRGEIIPSFIIPAPTSVIVMILENWRPLVLEHLSATMLEFFIGFFISVIGGVLLAVWMFFSKTVEKMLYPAVLISQMMPIIALSPIFVLWFGYTLWSKVAVTVLISFFPIVVGTYDGLKSGDKEYIELLRSMGATRWHTFTKLNIPMALPSFFSGLKLATVYALVGATIGEWLGASEGLGYYSRRMSGNLNAEGVFAAITILTIIGILLFSVMTAIEKKALHWKNTE</sequence>
<protein>
    <submittedName>
        <fullName evidence="9">ABC transporter permease</fullName>
    </submittedName>
</protein>